<dbReference type="Ensembl" id="ENSXETT00000017459">
    <property type="protein sequence ID" value="ENSXETP00000017459"/>
    <property type="gene ID" value="ENSXETG00000007968"/>
</dbReference>
<evidence type="ECO:0000313" key="8">
    <source>
        <dbReference type="Ensembl" id="ENSXETP00000017459"/>
    </source>
</evidence>
<protein>
    <recommendedName>
        <fullName evidence="7">Tetraspanin</fullName>
    </recommendedName>
</protein>
<comment type="subcellular location">
    <subcellularLocation>
        <location evidence="1 7">Membrane</location>
        <topology evidence="1 7">Multi-pass membrane protein</topology>
    </subcellularLocation>
</comment>
<evidence type="ECO:0000256" key="4">
    <source>
        <dbReference type="ARBA" id="ARBA00022989"/>
    </source>
</evidence>
<dbReference type="InterPro" id="IPR000301">
    <property type="entry name" value="Tetraspanin_animals"/>
</dbReference>
<dbReference type="eggNOG" id="KOG3882">
    <property type="taxonomic scope" value="Eukaryota"/>
</dbReference>
<reference evidence="8" key="1">
    <citation type="journal article" date="2010" name="Science">
        <title>The genome of the Western clawed frog Xenopus tropicalis.</title>
        <authorList>
            <person name="Hellsten U."/>
            <person name="Harland R.M."/>
            <person name="Gilchrist M.J."/>
            <person name="Hendrix D."/>
            <person name="Jurka J."/>
            <person name="Kapitonov V."/>
            <person name="Ovcharenko I."/>
            <person name="Putnam N.H."/>
            <person name="Shu S."/>
            <person name="Taher L."/>
            <person name="Blitz I.L."/>
            <person name="Blumberg B."/>
            <person name="Dichmann D.S."/>
            <person name="Dubchak I."/>
            <person name="Amaya E."/>
            <person name="Detter J.C."/>
            <person name="Fletcher R."/>
            <person name="Gerhard D.S."/>
            <person name="Goodstein D."/>
            <person name="Graves T."/>
            <person name="Grigoriev I.V."/>
            <person name="Grimwood J."/>
            <person name="Kawashima T."/>
            <person name="Lindquist E."/>
            <person name="Lucas S.M."/>
            <person name="Mead P.E."/>
            <person name="Mitros T."/>
            <person name="Ogino H."/>
            <person name="Ohta Y."/>
            <person name="Poliakov A.V."/>
            <person name="Pollet N."/>
            <person name="Robert J."/>
            <person name="Salamov A."/>
            <person name="Sater A.K."/>
            <person name="Schmutz J."/>
            <person name="Terry A."/>
            <person name="Vize P.D."/>
            <person name="Warren W.C."/>
            <person name="Wells D."/>
            <person name="Wills A."/>
            <person name="Wilson R.K."/>
            <person name="Zimmerman L.B."/>
            <person name="Zorn A.M."/>
            <person name="Grainger R."/>
            <person name="Grammer T."/>
            <person name="Khokha M.K."/>
            <person name="Richardson P.M."/>
            <person name="Rokhsar D.S."/>
        </authorList>
    </citation>
    <scope>NUCLEOTIDE SEQUENCE [LARGE SCALE GENOMIC DNA]</scope>
    <source>
        <strain evidence="8">Nigerian</strain>
    </source>
</reference>
<feature type="transmembrane region" description="Helical" evidence="7">
    <location>
        <begin position="214"/>
        <end position="243"/>
    </location>
</feature>
<reference evidence="10" key="3">
    <citation type="submission" date="2025-04" db="UniProtKB">
        <authorList>
            <consortium name="RefSeq"/>
        </authorList>
    </citation>
    <scope>IDENTIFICATION</scope>
    <source>
        <strain evidence="10">Nigerian</strain>
        <tissue evidence="10">Liver and blood</tissue>
    </source>
</reference>
<comment type="caution">
    <text evidence="7">Lacks conserved residue(s) required for the propagation of feature annotation.</text>
</comment>
<keyword evidence="6" id="KW-0325">Glycoprotein</keyword>
<dbReference type="AGR" id="Xenbase:XB-GENE-29078947"/>
<gene>
    <name evidence="8 10 11" type="primary">LOC100487852</name>
</gene>
<evidence type="ECO:0000256" key="6">
    <source>
        <dbReference type="ARBA" id="ARBA00023180"/>
    </source>
</evidence>
<dbReference type="FunFam" id="1.10.1450.10:FF:000012">
    <property type="entry name" value="Tetraspanin"/>
    <property type="match status" value="1"/>
</dbReference>
<dbReference type="Xenbase" id="XB-GENE-29078947">
    <property type="gene designation" value="LOC100487852"/>
</dbReference>
<dbReference type="Bgee" id="ENSXETG00000007968">
    <property type="expression patterns" value="Expressed in testis and 1 other cell type or tissue"/>
</dbReference>
<dbReference type="PIRSF" id="PIRSF002419">
    <property type="entry name" value="Tetraspanin"/>
    <property type="match status" value="1"/>
</dbReference>
<evidence type="ECO:0000313" key="9">
    <source>
        <dbReference type="Proteomes" id="UP000008143"/>
    </source>
</evidence>
<dbReference type="GeneID" id="100487852"/>
<feature type="transmembrane region" description="Helical" evidence="7">
    <location>
        <begin position="136"/>
        <end position="154"/>
    </location>
</feature>
<dbReference type="KEGG" id="xtr:100487852"/>
<dbReference type="GO" id="GO:0005886">
    <property type="term" value="C:plasma membrane"/>
    <property type="evidence" value="ECO:0000318"/>
    <property type="project" value="GO_Central"/>
</dbReference>
<evidence type="ECO:0000256" key="7">
    <source>
        <dbReference type="RuleBase" id="RU361218"/>
    </source>
</evidence>
<dbReference type="PRINTS" id="PR00259">
    <property type="entry name" value="TMFOUR"/>
</dbReference>
<proteinExistence type="inferred from homology"/>
<dbReference type="SUPFAM" id="SSF48652">
    <property type="entry name" value="Tetraspanin"/>
    <property type="match status" value="1"/>
</dbReference>
<keyword evidence="4 7" id="KW-1133">Transmembrane helix</keyword>
<accession>F7BYX9</accession>
<feature type="transmembrane region" description="Helical" evidence="7">
    <location>
        <begin position="82"/>
        <end position="106"/>
    </location>
</feature>
<keyword evidence="5 7" id="KW-0472">Membrane</keyword>
<dbReference type="PANTHER" id="PTHR19282:SF558">
    <property type="entry name" value="TETRASPANIN"/>
    <property type="match status" value="1"/>
</dbReference>
<dbReference type="OrthoDB" id="10033535at2759"/>
<dbReference type="RefSeq" id="XP_031752215.1">
    <property type="nucleotide sequence ID" value="XM_031896355.1"/>
</dbReference>
<comment type="similarity">
    <text evidence="2 7">Belongs to the tetraspanin (TM4SF) family.</text>
</comment>
<evidence type="ECO:0000256" key="2">
    <source>
        <dbReference type="ARBA" id="ARBA00006840"/>
    </source>
</evidence>
<feature type="transmembrane region" description="Helical" evidence="7">
    <location>
        <begin position="54"/>
        <end position="75"/>
    </location>
</feature>
<evidence type="ECO:0000313" key="10">
    <source>
        <dbReference type="RefSeq" id="XP_031752215.1"/>
    </source>
</evidence>
<reference evidence="8" key="2">
    <citation type="submission" date="2011-07" db="UniProtKB">
        <authorList>
            <consortium name="Ensembl"/>
        </authorList>
    </citation>
    <scope>IDENTIFICATION</scope>
</reference>
<dbReference type="InterPro" id="IPR018499">
    <property type="entry name" value="Tetraspanin/Peripherin"/>
</dbReference>
<organism evidence="8">
    <name type="scientific">Xenopus tropicalis</name>
    <name type="common">Western clawed frog</name>
    <name type="synonym">Silurana tropicalis</name>
    <dbReference type="NCBI Taxonomy" id="8364"/>
    <lineage>
        <taxon>Eukaryota</taxon>
        <taxon>Metazoa</taxon>
        <taxon>Chordata</taxon>
        <taxon>Craniata</taxon>
        <taxon>Vertebrata</taxon>
        <taxon>Euteleostomi</taxon>
        <taxon>Amphibia</taxon>
        <taxon>Batrachia</taxon>
        <taxon>Anura</taxon>
        <taxon>Pipoidea</taxon>
        <taxon>Pipidae</taxon>
        <taxon>Xenopodinae</taxon>
        <taxon>Xenopus</taxon>
        <taxon>Silurana</taxon>
    </lineage>
</organism>
<dbReference type="Proteomes" id="UP000008143">
    <property type="component" value="Chromosome 2"/>
</dbReference>
<dbReference type="Gene3D" id="1.10.1450.10">
    <property type="entry name" value="Tetraspanin"/>
    <property type="match status" value="1"/>
</dbReference>
<evidence type="ECO:0000313" key="11">
    <source>
        <dbReference type="Xenbase" id="XB-GENE-29078947"/>
    </source>
</evidence>
<name>F7BYX9_XENTR</name>
<keyword evidence="9" id="KW-1185">Reference proteome</keyword>
<sequence length="244" mass="27184">MGVLKFVTYMMFLFNVLIFIGGVCLLAVGIWLVADPDGFQRVVISNPLLSAGGYILLIIGIALSLLGFLGCFGAIRKNKTLLLLFFVLVLLFFIMELTGVILALSYQKTVKQEQFLVELQRFYKGDNASEVFSQSWNTIMIALSCCGISGLNDFGNRSHFHEMYPSTPWPDACCRRDNPVSGKILDREKCMQNTPDFTNDQGCFMTIARGLKKYISISGAISSGVLVTEVFAMFSAICLYYNFD</sequence>
<keyword evidence="3 7" id="KW-0812">Transmembrane</keyword>
<dbReference type="GeneTree" id="ENSGT00940000167691"/>
<dbReference type="InterPro" id="IPR008952">
    <property type="entry name" value="Tetraspanin_EC2_sf"/>
</dbReference>
<evidence type="ECO:0000256" key="5">
    <source>
        <dbReference type="ARBA" id="ARBA00023136"/>
    </source>
</evidence>
<evidence type="ECO:0000256" key="3">
    <source>
        <dbReference type="ARBA" id="ARBA00022692"/>
    </source>
</evidence>
<dbReference type="Pfam" id="PF00335">
    <property type="entry name" value="Tetraspanin"/>
    <property type="match status" value="1"/>
</dbReference>
<dbReference type="OMA" id="HPGMPWP"/>
<dbReference type="CDD" id="cd03156">
    <property type="entry name" value="uroplakin_I_like_LEL"/>
    <property type="match status" value="1"/>
</dbReference>
<feature type="transmembrane region" description="Helical" evidence="7">
    <location>
        <begin position="12"/>
        <end position="34"/>
    </location>
</feature>
<dbReference type="PANTHER" id="PTHR19282">
    <property type="entry name" value="TETRASPANIN"/>
    <property type="match status" value="1"/>
</dbReference>
<dbReference type="AlphaFoldDB" id="F7BYX9"/>
<evidence type="ECO:0000256" key="1">
    <source>
        <dbReference type="ARBA" id="ARBA00004141"/>
    </source>
</evidence>
<dbReference type="HOGENOM" id="CLU_055524_4_1_1"/>